<feature type="domain" description="CUB" evidence="9">
    <location>
        <begin position="1558"/>
        <end position="1672"/>
    </location>
</feature>
<dbReference type="CDD" id="cd22201">
    <property type="entry name" value="cubilin_NTD"/>
    <property type="match status" value="1"/>
</dbReference>
<dbReference type="PANTHER" id="PTHR24251">
    <property type="entry name" value="OVOCHYMASE-RELATED"/>
    <property type="match status" value="1"/>
</dbReference>
<dbReference type="InterPro" id="IPR018097">
    <property type="entry name" value="EGF_Ca-bd_CS"/>
</dbReference>
<feature type="domain" description="CUB" evidence="9">
    <location>
        <begin position="2034"/>
        <end position="2153"/>
    </location>
</feature>
<dbReference type="SMART" id="SM00042">
    <property type="entry name" value="CUB"/>
    <property type="match status" value="25"/>
</dbReference>
<gene>
    <name evidence="12" type="primary">LOC113397520</name>
</gene>
<feature type="domain" description="CUB" evidence="9">
    <location>
        <begin position="1315"/>
        <end position="1442"/>
    </location>
</feature>
<dbReference type="Gene3D" id="2.60.120.290">
    <property type="entry name" value="Spermadhesin, CUB domain"/>
    <property type="match status" value="26"/>
</dbReference>
<feature type="domain" description="CUB" evidence="9">
    <location>
        <begin position="492"/>
        <end position="606"/>
    </location>
</feature>
<dbReference type="PROSITE" id="PS01180">
    <property type="entry name" value="CUB"/>
    <property type="match status" value="25"/>
</dbReference>
<feature type="domain" description="CUB" evidence="9">
    <location>
        <begin position="842"/>
        <end position="958"/>
    </location>
</feature>
<feature type="domain" description="CUB" evidence="9">
    <location>
        <begin position="2529"/>
        <end position="2635"/>
    </location>
</feature>
<dbReference type="PROSITE" id="PS00022">
    <property type="entry name" value="EGF_1"/>
    <property type="match status" value="4"/>
</dbReference>
<evidence type="ECO:0000256" key="8">
    <source>
        <dbReference type="SAM" id="SignalP"/>
    </source>
</evidence>
<feature type="domain" description="CUB" evidence="9">
    <location>
        <begin position="1444"/>
        <end position="1554"/>
    </location>
</feature>
<reference evidence="12" key="2">
    <citation type="submission" date="2025-08" db="UniProtKB">
        <authorList>
            <consortium name="RefSeq"/>
        </authorList>
    </citation>
    <scope>IDENTIFICATION</scope>
    <source>
        <tissue evidence="12">Whole body</tissue>
    </source>
</reference>
<keyword evidence="11" id="KW-1185">Reference proteome</keyword>
<feature type="domain" description="CUB" evidence="9">
    <location>
        <begin position="2757"/>
        <end position="2866"/>
    </location>
</feature>
<dbReference type="InterPro" id="IPR000859">
    <property type="entry name" value="CUB_dom"/>
</dbReference>
<feature type="domain" description="CUB" evidence="9">
    <location>
        <begin position="962"/>
        <end position="1076"/>
    </location>
</feature>
<proteinExistence type="predicted"/>
<dbReference type="Pfam" id="PF00431">
    <property type="entry name" value="CUB"/>
    <property type="match status" value="23"/>
</dbReference>
<dbReference type="SUPFAM" id="SSF49854">
    <property type="entry name" value="Spermadhesin, CUB domain"/>
    <property type="match status" value="26"/>
</dbReference>
<keyword evidence="3" id="KW-0677">Repeat</keyword>
<dbReference type="SMART" id="SM00181">
    <property type="entry name" value="EGF"/>
    <property type="match status" value="8"/>
</dbReference>
<dbReference type="SUPFAM" id="SSF57196">
    <property type="entry name" value="EGF/Laminin"/>
    <property type="match status" value="3"/>
</dbReference>
<feature type="disulfide bond" evidence="7">
    <location>
        <begin position="435"/>
        <end position="444"/>
    </location>
</feature>
<evidence type="ECO:0000313" key="12">
    <source>
        <dbReference type="RefSeq" id="XP_026491695.2"/>
    </source>
</evidence>
<dbReference type="InterPro" id="IPR049883">
    <property type="entry name" value="NOTCH1_EGF-like"/>
</dbReference>
<dbReference type="PROSITE" id="PS01187">
    <property type="entry name" value="EGF_CA"/>
    <property type="match status" value="1"/>
</dbReference>
<dbReference type="Pfam" id="PF00008">
    <property type="entry name" value="EGF"/>
    <property type="match status" value="2"/>
</dbReference>
<evidence type="ECO:0000259" key="10">
    <source>
        <dbReference type="PROSITE" id="PS50026"/>
    </source>
</evidence>
<feature type="domain" description="EGF-like" evidence="10">
    <location>
        <begin position="139"/>
        <end position="175"/>
    </location>
</feature>
<dbReference type="GeneID" id="113397520"/>
<organism evidence="11 12">
    <name type="scientific">Vanessa tameamea</name>
    <name type="common">Kamehameha butterfly</name>
    <dbReference type="NCBI Taxonomy" id="334116"/>
    <lineage>
        <taxon>Eukaryota</taxon>
        <taxon>Metazoa</taxon>
        <taxon>Ecdysozoa</taxon>
        <taxon>Arthropoda</taxon>
        <taxon>Hexapoda</taxon>
        <taxon>Insecta</taxon>
        <taxon>Pterygota</taxon>
        <taxon>Neoptera</taxon>
        <taxon>Endopterygota</taxon>
        <taxon>Lepidoptera</taxon>
        <taxon>Glossata</taxon>
        <taxon>Ditrysia</taxon>
        <taxon>Papilionoidea</taxon>
        <taxon>Nymphalidae</taxon>
        <taxon>Nymphalinae</taxon>
        <taxon>Vanessa</taxon>
    </lineage>
</organism>
<keyword evidence="2 8" id="KW-0732">Signal</keyword>
<protein>
    <submittedName>
        <fullName evidence="12">Cubilin-like</fullName>
    </submittedName>
</protein>
<feature type="chain" id="PRO_5045116721" evidence="8">
    <location>
        <begin position="21"/>
        <end position="3725"/>
    </location>
</feature>
<dbReference type="RefSeq" id="XP_026491695.2">
    <property type="nucleotide sequence ID" value="XM_026635910.2"/>
</dbReference>
<dbReference type="InterPro" id="IPR001881">
    <property type="entry name" value="EGF-like_Ca-bd_dom"/>
</dbReference>
<dbReference type="InterPro" id="IPR000152">
    <property type="entry name" value="EGF-type_Asp/Asn_hydroxyl_site"/>
</dbReference>
<dbReference type="PANTHER" id="PTHR24251:SF37">
    <property type="entry name" value="CUB DOMAIN-CONTAINING PROTEIN"/>
    <property type="match status" value="1"/>
</dbReference>
<sequence>MLKLMLRSTVWFLCIVLLNCEVYNERPKIKVSDGDLIFEPAYDKSIYLRQNGPKSSIFFGDIDFKNLRNVTNNNQNVIPGRIDNVQNYETQPDELLRRIERIESLTATLTSNFNFNVTRLTRRINTLNNRVLTLLNNKKKNECQSHPCENGGTCLNLVNGYHCLCPSNWKGSNCDEDVNECRNFAGTDLGCQNGATCINLPGSYQCVCKPGWYGIECTRTAKNCSQGDFQMCGHGTCIPVESSLGIKCICNQGWTTNGNDVACLTDVNECESGQGVRCSVNPRVECINLPGSFRCGACPTGYEGDGFACYDIDECLTIPNGGCSSSPMVSCHNTIGSRICGSCPPGYQGDGITCTWRGSCSFNRGGCHPSAQCIDNTSLGGVTQCMCPLGMDGDGIGLHGCYVSAVDNTTQRCESNPCGAHGHCHQLHQGYTCICYPGYSGASCNKENNFCTSNPCHNGGTCRLDERLSRGYRCECTALYSGDLCQVHAQPCGGVLDYEEGSIIYPISNTSYNHNSRCAWVIHTAPDKVINVTFSKFNLEYHSDCRYDFVQIHDGRSSASQLIGRFCGNTFPKGGNIISSHNNLYFWFRSDQSVAKDGFSLHWTSIPPVCGGKINATTHGHIRSPGSPGNYPPNRDCYWHLSTALGKRIQLHFFELDIEKHANCSFDFLAIYDGSHTIDPLISQYCNSTQPAPIESAGSDMLIYFHSDGYGDGKGFQITYAPIEGIPGCGGFFTNDRGDIVSPSYNSAYLNNLLCEYKIKTSPETRIRIEFKSFNLERSFRCRYDYLKIYDGPNTDSRLVGRFCGNSHPKFYTSSSNSLFFLFKTDHSTGSEGFKITYESVCLKTITGDSGIIKTPGYPLSYPKRMVCDYIISSSPGKAIVLTFQDFDIEDNRYYNCQYDHVEIRDGSSINATLMGRFCGGSEFTPPTQTSTHNYMYIRFQSDISITGRGFYANYTTINTECGGIYRENTGIINHPMDIGTRYSNSQTCTWMLIASQGMHIKLTWNRFELESMPSCNSDYVLISEIDENNENNTLGKYCGNTLPPALTTSSYRLMIKFVSDVSVRHEGFSLSYTFLDEKTHCGGLYVKSHGYIYSPGWPQNYESNRNCTWIITVPVGQQIMLNITDFDLERPLRNNCQLGDYLKIRDGTSEKSALIGTFCGYFKSKRVITTANSAYLQFHSDFYLSGNGFKIEWDGTIRGCGGIISSPQGSISSPNYPQNYNENAECFYKIVTTSGSKIRITFVELDLERTMDCKDDYVEIFDGRDSNSFSFGKNCFMSPELRNIETSSNYAFIKFRSDIFVSGKGFLLNYDTICNNNISGSYGVIESPGYPGNYPLNMNCLWTITVPKGNKINVTFTKFDLFPKFTPYHPWSSSRRHWYFRRPCETAYLQFKEIQEKEYSNKLCGTNLPQQISTKSNSLQINFVSGSYFPRNGFRLEWISYGCGGHIQKRFGTLAMDRTLRSMDEIECEWIIETPIGTAISITFSEIYMTESKNCSVDAIELYNGQNKDFPMISKICHRVKTTVRTSSNFLFVRLVKKSSSRNVYFNSYFSSIKEGCGGEINSPSGLIQSKNYPKNYENNMDCFWSLSVPKYHRIELNFISFDLYSADEDDCGDSIKIYDNFDKYNTNYTTLICPKSNKTQILSENSFLKVQFQTDAYGSAKGFKANFSMTCGAVIKSKTDGIISNNQFINHNNKNCIWTIITPNPSDKVKLTIQHISIPKSADVITNRNCPSSYLRVLDGNDEKSPLIDEYCGRKVPPTIISHGSSLTILLGSYTGDIKGNFLAHYSVLTNACGGKLFSEEGSIASPNYPLSYPSNADCEWTLATSPGNRVYITFEAFDLFTSENCNEDFLEIRENDGGGELIAVYCGHDIPVNTTTGTKLYIKFHSDEKETGQGFILHYGFLHGNEITGLQYGELASPLYPFPYEGQGEYSWRIITEVSTIISLSIDHLEVHRNDEICSSKLLVYDGYDEEAPILQELCGLLKKENMNLQTDSNVVYLKLILDEENIGSLFHIQWTQSNIGIKEDSNKINCGLNQTQIVLPKNDFVFNSPNYPNAYDPDLNCVWIFDVTPGRHLSLSFNEMALEETPNCFADHISVFSLNQANWNPMIENLCLTENVNKRSFTSTTAMKVTFKSDPSIARKGFQAMVKSICGGVLQDKSGAIEITRLDFDNGFLDKIKCNWTIKARPGRTIQLQFVQFNITNDNDCTTYVILRNGESVESPLLGDGKFCGYTHENRDQIVSSSNAVYISYVANTRNFRTYKKFYYFKLHYEEKNIECGVTSTLDADHKWEIITSPNYPSVPTPYTECIWTFTGPPGEILRIDFVERFDLEVSGKCTLEFVEIRDGSSQLAPLKQIVCGEQPATIKTSSNAMFVKYSTQIAEPRNGFKANISIDMCGGTIVARSGEVLSPGYPHMPILPASTVCQWQIISSTRYGIQLNFKDLNLPESEKPCETKITIEESIFPNNTSGLGKIKEFCDNSMDDYRLPIETYSNKLIIKLQIGKPSQWTQVSESRGFRFTFNSSQISCGGDIRTSEGYLTTPGYPRKTTLFYCQWGIIVPDVTRRIRLELLDFDLVQELDVLNGITFTSRIEGYSNSSETPTIFESTGNKLSLFFVLANIHKLPHRFKAKFTSDEPALCGGSLRGIEGQLKSPDLEKSYLCEWNYNGMPVTDSDMKYNTLSVNVKIKSSGRNICRFMDSQLVINSNIASGVMFKRNICGNSTEASYSIPAVNMHIMVKMYNRKPLTFDLNWKLHQCGGVVHSGQDAVNILNIPVAHNITIDCAWLIITPVGVRSEFQLEGSFNLDCANEFLLIKQGVSPNSLTIGDYCKTKSQEKALLTSFMYTYIQYHTKSQNNTNIKLYIKTVSVQCGGYITKFDRIFTSPNYPKNYLNNQECTWEIYAELGYRVSLQFIDRFAVEDNTNCTKDAIIVYDWKENKYDEIARLCGRRIPLPIESTSNQMKVIFRTDGSTNLDGFKAQWKPLCGGTLMAKDKVQYLYSPGYLYEYYPSLNCEYEILAPSNRMLLKFLDFELEGSYPECEYDNLTLTADSNYNYFYGLYCGKDLPPPLYASDKVRITFKTDPYGQRKGFKLSYSLYTCGGSIKDPTMLTSGPDNYIENSNCTWSIESPINKIIILKFLYIDLESSYNCYNDYLAVYDGATIDLNKRLSLICGHLNSTTVIKSTSNKMLLQFVSDSNLSYKGFRVEVYFSYSEAVGCGGQIDLKATSNKKIKSPLIGNNVIYENYLDCHWEIKAPNDHIIKIEFTSFHIASCVNVNQTALGASNCDCDFVELKDGLNPNSLVIGTFCGHSYPPQLSSSSNTMTVRLTTDGEVTSSGFEALLSAHPSLCGPSVLSISNTLQILKSPNYENGVIPRGLHCSYFFESSAEPYSAVHIVVKDMDLEPSSGNRCDKDRVIINSYSQPKNMTIGKDFIINESSNDFLSHATLMYDSTLKSPKRFELCGIKKSIDYYVFGSVNIIVQTAAAETSQTHKGLEISVSYVGLCGRNYTELYGRIQSQPIIYTETDARDCFTLIAVPESYTISMYFLSANPVYWDDQAFLEIFDGNTTSAPLVTKIAKEYQDYIQIFSSSRYLLIHNHIVGTEAVVYDLNYVATNKSTGCGGILHNVAGRVTSPLYPEIYRQKSTCEWELETPIGTRLMLHFAVFDIGRICTQNYLSLVDKNGNTISSYCMETPADYTSDDNYVKIVFTTTRNNGGTGWVADFIAFS</sequence>
<dbReference type="SUPFAM" id="SSF57184">
    <property type="entry name" value="Growth factor receptor domain"/>
    <property type="match status" value="1"/>
</dbReference>
<dbReference type="CDD" id="cd00041">
    <property type="entry name" value="CUB"/>
    <property type="match status" value="23"/>
</dbReference>
<feature type="domain" description="CUB" evidence="9">
    <location>
        <begin position="3098"/>
        <end position="3209"/>
    </location>
</feature>
<dbReference type="PROSITE" id="PS01186">
    <property type="entry name" value="EGF_2"/>
    <property type="match status" value="2"/>
</dbReference>
<dbReference type="Pfam" id="PF12661">
    <property type="entry name" value="hEGF"/>
    <property type="match status" value="1"/>
</dbReference>
<accession>A0A8B8I3X4</accession>
<evidence type="ECO:0000313" key="11">
    <source>
        <dbReference type="Proteomes" id="UP001652626"/>
    </source>
</evidence>
<reference evidence="11" key="1">
    <citation type="submission" date="2025-05" db="UniProtKB">
        <authorList>
            <consortium name="RefSeq"/>
        </authorList>
    </citation>
    <scope>NUCLEOTIDE SEQUENCE [LARGE SCALE GENOMIC DNA]</scope>
</reference>
<dbReference type="Pfam" id="PF07645">
    <property type="entry name" value="EGF_CA"/>
    <property type="match status" value="2"/>
</dbReference>
<feature type="domain" description="CUB" evidence="9">
    <location>
        <begin position="1795"/>
        <end position="1905"/>
    </location>
</feature>
<evidence type="ECO:0000256" key="1">
    <source>
        <dbReference type="ARBA" id="ARBA00022536"/>
    </source>
</evidence>
<feature type="domain" description="CUB" evidence="9">
    <location>
        <begin position="2280"/>
        <end position="2396"/>
    </location>
</feature>
<keyword evidence="1 7" id="KW-0245">EGF-like domain</keyword>
<dbReference type="PROSITE" id="PS00010">
    <property type="entry name" value="ASX_HYDROXYL"/>
    <property type="match status" value="2"/>
</dbReference>
<dbReference type="GO" id="GO:0005509">
    <property type="term" value="F:calcium ion binding"/>
    <property type="evidence" value="ECO:0007669"/>
    <property type="project" value="InterPro"/>
</dbReference>
<feature type="domain" description="CUB" evidence="9">
    <location>
        <begin position="3216"/>
        <end position="3343"/>
    </location>
</feature>
<evidence type="ECO:0000256" key="7">
    <source>
        <dbReference type="PROSITE-ProRule" id="PRU00076"/>
    </source>
</evidence>
<evidence type="ECO:0000256" key="4">
    <source>
        <dbReference type="ARBA" id="ARBA00023157"/>
    </source>
</evidence>
<feature type="domain" description="CUB" evidence="9">
    <location>
        <begin position="3347"/>
        <end position="3428"/>
    </location>
</feature>
<dbReference type="OrthoDB" id="10009301at2759"/>
<feature type="domain" description="EGF-like" evidence="10">
    <location>
        <begin position="447"/>
        <end position="486"/>
    </location>
</feature>
<feature type="domain" description="EGF-like" evidence="10">
    <location>
        <begin position="177"/>
        <end position="218"/>
    </location>
</feature>
<keyword evidence="5" id="KW-0325">Glycoprotein</keyword>
<name>A0A8B8I3X4_VANTA</name>
<feature type="domain" description="CUB" evidence="9">
    <location>
        <begin position="1201"/>
        <end position="1314"/>
    </location>
</feature>
<dbReference type="CDD" id="cd00054">
    <property type="entry name" value="EGF_CA"/>
    <property type="match status" value="6"/>
</dbReference>
<keyword evidence="4 7" id="KW-1015">Disulfide bond</keyword>
<feature type="disulfide bond" evidence="7">
    <location>
        <begin position="165"/>
        <end position="174"/>
    </location>
</feature>
<dbReference type="Gene3D" id="2.10.25.10">
    <property type="entry name" value="Laminin"/>
    <property type="match status" value="6"/>
</dbReference>
<feature type="disulfide bond" evidence="7">
    <location>
        <begin position="476"/>
        <end position="485"/>
    </location>
</feature>
<feature type="signal peptide" evidence="8">
    <location>
        <begin position="1"/>
        <end position="20"/>
    </location>
</feature>
<feature type="domain" description="CUB" evidence="9">
    <location>
        <begin position="1082"/>
        <end position="1197"/>
    </location>
</feature>
<feature type="domain" description="EGF-like" evidence="10">
    <location>
        <begin position="409"/>
        <end position="445"/>
    </location>
</feature>
<dbReference type="InterPro" id="IPR013032">
    <property type="entry name" value="EGF-like_CS"/>
</dbReference>
<dbReference type="Proteomes" id="UP001652626">
    <property type="component" value="Chromosome 3"/>
</dbReference>
<evidence type="ECO:0000256" key="3">
    <source>
        <dbReference type="ARBA" id="ARBA00022737"/>
    </source>
</evidence>
<feature type="domain" description="CUB" evidence="9">
    <location>
        <begin position="2398"/>
        <end position="2525"/>
    </location>
</feature>
<evidence type="ECO:0000256" key="2">
    <source>
        <dbReference type="ARBA" id="ARBA00022729"/>
    </source>
</evidence>
<feature type="domain" description="CUB" evidence="9">
    <location>
        <begin position="2984"/>
        <end position="3096"/>
    </location>
</feature>
<feature type="domain" description="CUB" evidence="9">
    <location>
        <begin position="1673"/>
        <end position="1791"/>
    </location>
</feature>
<dbReference type="InterPro" id="IPR009030">
    <property type="entry name" value="Growth_fac_rcpt_cys_sf"/>
</dbReference>
<feature type="disulfide bond" evidence="6">
    <location>
        <begin position="962"/>
        <end position="989"/>
    </location>
</feature>
<comment type="caution">
    <text evidence="7">Lacks conserved residue(s) required for the propagation of feature annotation.</text>
</comment>
<dbReference type="GO" id="GO:0005886">
    <property type="term" value="C:plasma membrane"/>
    <property type="evidence" value="ECO:0007669"/>
    <property type="project" value="UniProtKB-SubCell"/>
</dbReference>
<evidence type="ECO:0000259" key="9">
    <source>
        <dbReference type="PROSITE" id="PS01180"/>
    </source>
</evidence>
<feature type="disulfide bond" evidence="7">
    <location>
        <begin position="208"/>
        <end position="217"/>
    </location>
</feature>
<feature type="domain" description="CUB" evidence="9">
    <location>
        <begin position="610"/>
        <end position="723"/>
    </location>
</feature>
<evidence type="ECO:0000256" key="5">
    <source>
        <dbReference type="ARBA" id="ARBA00023180"/>
    </source>
</evidence>
<feature type="domain" description="CUB" evidence="9">
    <location>
        <begin position="3618"/>
        <end position="3724"/>
    </location>
</feature>
<dbReference type="SMART" id="SM00179">
    <property type="entry name" value="EGF_CA"/>
    <property type="match status" value="6"/>
</dbReference>
<feature type="domain" description="CUB" evidence="9">
    <location>
        <begin position="2870"/>
        <end position="2983"/>
    </location>
</feature>
<evidence type="ECO:0000256" key="6">
    <source>
        <dbReference type="PROSITE-ProRule" id="PRU00059"/>
    </source>
</evidence>
<feature type="domain" description="CUB" evidence="9">
    <location>
        <begin position="2154"/>
        <end position="2276"/>
    </location>
</feature>
<feature type="disulfide bond" evidence="6">
    <location>
        <begin position="610"/>
        <end position="637"/>
    </location>
</feature>
<feature type="domain" description="CUB" evidence="9">
    <location>
        <begin position="1906"/>
        <end position="2021"/>
    </location>
</feature>
<dbReference type="InterPro" id="IPR035914">
    <property type="entry name" value="Sperma_CUB_dom_sf"/>
</dbReference>
<dbReference type="OMA" id="RGFTVRW"/>
<feature type="domain" description="CUB" evidence="9">
    <location>
        <begin position="729"/>
        <end position="841"/>
    </location>
</feature>
<dbReference type="InterPro" id="IPR000742">
    <property type="entry name" value="EGF"/>
</dbReference>
<dbReference type="PROSITE" id="PS50026">
    <property type="entry name" value="EGF_3"/>
    <property type="match status" value="4"/>
</dbReference>